<dbReference type="PANTHER" id="PTHR35579">
    <property type="entry name" value="CRISPR SYSTEM CMS ENDORIBONUCLEASE CSM3"/>
    <property type="match status" value="1"/>
</dbReference>
<dbReference type="InterPro" id="IPR005537">
    <property type="entry name" value="RAMP_III_fam"/>
</dbReference>
<feature type="region of interest" description="Disordered" evidence="3">
    <location>
        <begin position="370"/>
        <end position="391"/>
    </location>
</feature>
<comment type="subunit">
    <text evidence="2">Part of the Csm effector complex that includes Cas10, Csm2, Csm3, Csm4 and Csm5.</text>
</comment>
<evidence type="ECO:0000256" key="2">
    <source>
        <dbReference type="ARBA" id="ARBA00093789"/>
    </source>
</evidence>
<dbReference type="STRING" id="405564.SAMN04487905_10191"/>
<evidence type="ECO:0000313" key="6">
    <source>
        <dbReference type="Proteomes" id="UP000199497"/>
    </source>
</evidence>
<proteinExistence type="predicted"/>
<feature type="region of interest" description="Disordered" evidence="3">
    <location>
        <begin position="229"/>
        <end position="250"/>
    </location>
</feature>
<organism evidence="5 6">
    <name type="scientific">Actinopolyspora xinjiangensis</name>
    <dbReference type="NCBI Taxonomy" id="405564"/>
    <lineage>
        <taxon>Bacteria</taxon>
        <taxon>Bacillati</taxon>
        <taxon>Actinomycetota</taxon>
        <taxon>Actinomycetes</taxon>
        <taxon>Actinopolysporales</taxon>
        <taxon>Actinopolysporaceae</taxon>
        <taxon>Actinopolyspora</taxon>
    </lineage>
</organism>
<dbReference type="Pfam" id="PF03787">
    <property type="entry name" value="RAMPs"/>
    <property type="match status" value="2"/>
</dbReference>
<keyword evidence="6" id="KW-1185">Reference proteome</keyword>
<evidence type="ECO:0000313" key="5">
    <source>
        <dbReference type="EMBL" id="SDO90640.1"/>
    </source>
</evidence>
<keyword evidence="1" id="KW-0051">Antiviral defense</keyword>
<evidence type="ECO:0000256" key="1">
    <source>
        <dbReference type="ARBA" id="ARBA00023118"/>
    </source>
</evidence>
<dbReference type="Proteomes" id="UP000199497">
    <property type="component" value="Unassembled WGS sequence"/>
</dbReference>
<name>A0A1H0NEC0_9ACTN</name>
<dbReference type="AlphaFoldDB" id="A0A1H0NEC0"/>
<evidence type="ECO:0000256" key="3">
    <source>
        <dbReference type="SAM" id="MobiDB-lite"/>
    </source>
</evidence>
<dbReference type="GO" id="GO:0051607">
    <property type="term" value="P:defense response to virus"/>
    <property type="evidence" value="ECO:0007669"/>
    <property type="project" value="UniProtKB-KW"/>
</dbReference>
<dbReference type="OrthoDB" id="5242922at2"/>
<accession>A0A1H0NEC0</accession>
<protein>
    <submittedName>
        <fullName evidence="5">CRISPR/Cas system CSM-associated protein Csm3, group 7 of RAMP superfamily</fullName>
    </submittedName>
</protein>
<reference evidence="6" key="1">
    <citation type="submission" date="2016-10" db="EMBL/GenBank/DDBJ databases">
        <authorList>
            <person name="Varghese N."/>
            <person name="Submissions S."/>
        </authorList>
    </citation>
    <scope>NUCLEOTIDE SEQUENCE [LARGE SCALE GENOMIC DNA]</scope>
    <source>
        <strain evidence="6">DSM 46732</strain>
    </source>
</reference>
<dbReference type="CDD" id="cd09726">
    <property type="entry name" value="RAMP_I_III"/>
    <property type="match status" value="1"/>
</dbReference>
<dbReference type="EMBL" id="FNJR01000001">
    <property type="protein sequence ID" value="SDO90640.1"/>
    <property type="molecule type" value="Genomic_DNA"/>
</dbReference>
<feature type="domain" description="CRISPR type III-associated protein" evidence="4">
    <location>
        <begin position="28"/>
        <end position="170"/>
    </location>
</feature>
<feature type="domain" description="CRISPR type III-associated protein" evidence="4">
    <location>
        <begin position="221"/>
        <end position="425"/>
    </location>
</feature>
<feature type="compositionally biased region" description="Basic and acidic residues" evidence="3">
    <location>
        <begin position="238"/>
        <end position="250"/>
    </location>
</feature>
<dbReference type="PANTHER" id="PTHR35579:SF3">
    <property type="entry name" value="CRISPR SYSTEM CMS ENDORIBONUCLEASE CSM3"/>
    <property type="match status" value="1"/>
</dbReference>
<gene>
    <name evidence="5" type="ORF">SAMN04487905_10191</name>
</gene>
<dbReference type="RefSeq" id="WP_092596098.1">
    <property type="nucleotide sequence ID" value="NZ_FNJR01000001.1"/>
</dbReference>
<dbReference type="InterPro" id="IPR052216">
    <property type="entry name" value="CRISPR_Csm3_endoribonuclease"/>
</dbReference>
<evidence type="ECO:0000259" key="4">
    <source>
        <dbReference type="Pfam" id="PF03787"/>
    </source>
</evidence>
<sequence>MKSALFSVRLRMLTPGGVTAPEALYAPQDTVPLRRDHNNDVHLPGSTVAGSLREHCARYTELAPTERLPELFGPAPEANERRAASPVGVLGTLLRSEKETSSAKRTSIDRERGAAANTKLHHTELLAAGTEFDVVLRWDRPDERLDTLLRALREWRPSIGRGTTHGAGKCQVVGLGHRVYDLADSKDLLDWIGLTSPEDYPTAQPCTADAADDRLIDVELRIVDGLHIGTGETETDSETGRERSPALKRDGEFLVPGTSLKGVLRSRVEYICRVVGAPTCTGRNREDREDHEERGNCGHCRPCRIFGFSGKEAHTRRARIAVHDSIVTEPVKELRQHVAIDRFTGGAREKLLYTDEVVTAGRFRLRIDELEPLDEPEPAGASDSAADTTPRIGTNRLLLETALTDIHDGLVGIGGRTTAGCGTVRVSDPDWQRPAEMTELAERLREEHV</sequence>